<keyword evidence="2" id="KW-1185">Reference proteome</keyword>
<protein>
    <recommendedName>
        <fullName evidence="3">Small CPxCG-related zinc finger protein</fullName>
    </recommendedName>
</protein>
<proteinExistence type="predicted"/>
<accession>A0A1I4IQG0</accession>
<dbReference type="RefSeq" id="WP_177197728.1">
    <property type="nucleotide sequence ID" value="NZ_FOTC01000008.1"/>
</dbReference>
<reference evidence="2" key="1">
    <citation type="submission" date="2016-10" db="EMBL/GenBank/DDBJ databases">
        <authorList>
            <person name="Varghese N."/>
            <person name="Submissions S."/>
        </authorList>
    </citation>
    <scope>NUCLEOTIDE SEQUENCE [LARGE SCALE GENOMIC DNA]</scope>
    <source>
        <strain evidence="2">CGMCC 1.7738</strain>
    </source>
</reference>
<dbReference type="EMBL" id="FOTC01000008">
    <property type="protein sequence ID" value="SFL56525.1"/>
    <property type="molecule type" value="Genomic_DNA"/>
</dbReference>
<dbReference type="Pfam" id="PF24444">
    <property type="entry name" value="DUF7563"/>
    <property type="match status" value="1"/>
</dbReference>
<dbReference type="STRING" id="553466.SAMN04487950_4238"/>
<evidence type="ECO:0008006" key="3">
    <source>
        <dbReference type="Google" id="ProtNLM"/>
    </source>
</evidence>
<sequence>MPTCQNCGSAVSKEYVRVFSLPSQESVRCCPNCDLLREGTSVRESRGSGSSGSSTGT</sequence>
<dbReference type="Proteomes" id="UP000199607">
    <property type="component" value="Unassembled WGS sequence"/>
</dbReference>
<evidence type="ECO:0000313" key="1">
    <source>
        <dbReference type="EMBL" id="SFL56525.1"/>
    </source>
</evidence>
<dbReference type="InterPro" id="IPR055985">
    <property type="entry name" value="DUF7563"/>
</dbReference>
<organism evidence="1 2">
    <name type="scientific">Halogranum rubrum</name>
    <dbReference type="NCBI Taxonomy" id="553466"/>
    <lineage>
        <taxon>Archaea</taxon>
        <taxon>Methanobacteriati</taxon>
        <taxon>Methanobacteriota</taxon>
        <taxon>Stenosarchaea group</taxon>
        <taxon>Halobacteria</taxon>
        <taxon>Halobacteriales</taxon>
        <taxon>Haloferacaceae</taxon>
    </lineage>
</organism>
<gene>
    <name evidence="1" type="ORF">SAMN04487950_4238</name>
</gene>
<evidence type="ECO:0000313" key="2">
    <source>
        <dbReference type="Proteomes" id="UP000199607"/>
    </source>
</evidence>
<dbReference type="AlphaFoldDB" id="A0A1I4IQG0"/>
<name>A0A1I4IQG0_9EURY</name>